<feature type="transmembrane region" description="Helical" evidence="1">
    <location>
        <begin position="412"/>
        <end position="430"/>
    </location>
</feature>
<evidence type="ECO:0008006" key="6">
    <source>
        <dbReference type="Google" id="ProtNLM"/>
    </source>
</evidence>
<feature type="transmembrane region" description="Helical" evidence="1">
    <location>
        <begin position="353"/>
        <end position="375"/>
    </location>
</feature>
<keyword evidence="5" id="KW-1185">Reference proteome</keyword>
<keyword evidence="1" id="KW-1133">Transmembrane helix</keyword>
<dbReference type="InterPro" id="IPR025838">
    <property type="entry name" value="Transglut_i_TM"/>
</dbReference>
<feature type="transmembrane region" description="Helical" evidence="1">
    <location>
        <begin position="468"/>
        <end position="489"/>
    </location>
</feature>
<evidence type="ECO:0000313" key="5">
    <source>
        <dbReference type="Proteomes" id="UP000064201"/>
    </source>
</evidence>
<dbReference type="OrthoDB" id="253840at2"/>
<evidence type="ECO:0000256" key="1">
    <source>
        <dbReference type="SAM" id="Phobius"/>
    </source>
</evidence>
<protein>
    <recommendedName>
        <fullName evidence="6">Inactive transglutaminase fused to 7 transmembrane helices</fullName>
    </recommendedName>
</protein>
<keyword evidence="1" id="KW-0812">Transmembrane</keyword>
<dbReference type="PATRIC" id="fig|106634.4.peg.161"/>
<sequence>MRRFHLPILIVLLSAIGLGVFAYKVSALGMPLQPDATAETWLVEARVRYQPTGGAASVELRIPHRLPNFSILDEGFVSRGYGLNTLAQAEDRLAHWTTRQPRGEQVLYYRATLYRDGNDRSESDYPGPVAVPDWTEPYRSAADALIDDVRSRSSNIQSFASVLVNDLANAAPSSNAAVFIESDDDRASRTETLIELLATARIPARQVTALRLIDGRRDIEPQTWLEVHNTRRWVPIDPETGEIEYPSDVVVWAHGDAPLLEITNGENAEVRFAVSRGVQDALATIQRFGDTLDTRILDFSTLNLPLGTQNTYRVLLMVPLGAMIIVFLRNVIGIQTFGTFMPVLIALSFRETLLLAGIILFTLIVSLGLVVRFYLEHLRLLLVPRLAAVVSVVIMLMLGISILSHQLGFERALALSLFPMVILAMTIERMSVVWEEHGPADAITQGIGSLVVAAAAYGLMANRQLEHLLFVFPELLLVLLAVTLLLGRYTGYRLTELFRFGRIQDAMRRTD</sequence>
<dbReference type="KEGG" id="tvr:TVD_00790"/>
<accession>A0A0G3FYA9</accession>
<gene>
    <name evidence="4" type="ORF">TVD_00790</name>
</gene>
<evidence type="ECO:0000259" key="3">
    <source>
        <dbReference type="Pfam" id="PF14402"/>
    </source>
</evidence>
<organism evidence="4 5">
    <name type="scientific">Thioalkalivibrio versutus</name>
    <dbReference type="NCBI Taxonomy" id="106634"/>
    <lineage>
        <taxon>Bacteria</taxon>
        <taxon>Pseudomonadati</taxon>
        <taxon>Pseudomonadota</taxon>
        <taxon>Gammaproteobacteria</taxon>
        <taxon>Chromatiales</taxon>
        <taxon>Ectothiorhodospiraceae</taxon>
        <taxon>Thioalkalivibrio</taxon>
    </lineage>
</organism>
<dbReference type="Pfam" id="PF14402">
    <property type="entry name" value="7TM_transglut"/>
    <property type="match status" value="1"/>
</dbReference>
<feature type="domain" description="7 transmembrane helices usually fused to an inactive transglutaminase" evidence="3">
    <location>
        <begin position="258"/>
        <end position="502"/>
    </location>
</feature>
<evidence type="ECO:0000259" key="2">
    <source>
        <dbReference type="Pfam" id="PF14400"/>
    </source>
</evidence>
<dbReference type="Proteomes" id="UP000064201">
    <property type="component" value="Chromosome"/>
</dbReference>
<name>A0A0G3FYA9_9GAMM</name>
<feature type="transmembrane region" description="Helical" evidence="1">
    <location>
        <begin position="381"/>
        <end position="400"/>
    </location>
</feature>
<dbReference type="InterPro" id="IPR025840">
    <property type="entry name" value="7TM_transglut"/>
</dbReference>
<feature type="domain" description="Inactive transglutaminase fused to 7 transmembrane helices" evidence="2">
    <location>
        <begin position="23"/>
        <end position="181"/>
    </location>
</feature>
<feature type="transmembrane region" description="Helical" evidence="1">
    <location>
        <begin position="312"/>
        <end position="332"/>
    </location>
</feature>
<proteinExistence type="predicted"/>
<dbReference type="Pfam" id="PF14400">
    <property type="entry name" value="Transglut_i_TM"/>
    <property type="match status" value="1"/>
</dbReference>
<dbReference type="EMBL" id="CP011367">
    <property type="protein sequence ID" value="AKJ93990.1"/>
    <property type="molecule type" value="Genomic_DNA"/>
</dbReference>
<reference evidence="4 5" key="1">
    <citation type="submission" date="2015-04" db="EMBL/GenBank/DDBJ databases">
        <title>Complete Sequence for the Genome of the Thioalkalivibrio versutus D301.</title>
        <authorList>
            <person name="Mu T."/>
            <person name="Zhou J."/>
            <person name="Xu X."/>
        </authorList>
    </citation>
    <scope>NUCLEOTIDE SEQUENCE [LARGE SCALE GENOMIC DNA]</scope>
    <source>
        <strain evidence="4 5">D301</strain>
    </source>
</reference>
<dbReference type="RefSeq" id="WP_047250552.1">
    <property type="nucleotide sequence ID" value="NZ_CP011367.1"/>
</dbReference>
<feature type="transmembrane region" description="Helical" evidence="1">
    <location>
        <begin position="442"/>
        <end position="461"/>
    </location>
</feature>
<dbReference type="AlphaFoldDB" id="A0A0G3FYA9"/>
<keyword evidence="1" id="KW-0472">Membrane</keyword>
<evidence type="ECO:0000313" key="4">
    <source>
        <dbReference type="EMBL" id="AKJ93990.1"/>
    </source>
</evidence>
<dbReference type="STRING" id="106634.TVD_00790"/>